<reference evidence="1 2" key="1">
    <citation type="journal article" date="2016" name="Genome Announc.">
        <title>Complete Genome Sequence of a New Megavirus Family Member Isolated from an Inland Water Lake for the First Time in India.</title>
        <authorList>
            <person name="Chatterjee A."/>
            <person name="Ali F."/>
            <person name="Bange D."/>
            <person name="Kondabagil K."/>
        </authorList>
    </citation>
    <scope>NUCLEOTIDE SEQUENCE [LARGE SCALE GENOMIC DNA]</scope>
    <source>
        <strain evidence="1">1</strain>
    </source>
</reference>
<dbReference type="GeneID" id="80513040"/>
<organism evidence="1 2">
    <name type="scientific">Powai lake megavirus</name>
    <dbReference type="NCBI Taxonomy" id="1842663"/>
    <lineage>
        <taxon>Viruses</taxon>
        <taxon>Varidnaviria</taxon>
        <taxon>Bamfordvirae</taxon>
        <taxon>Nucleocytoviricota</taxon>
        <taxon>Megaviricetes</taxon>
        <taxon>Imitervirales</taxon>
        <taxon>Mimiviridae</taxon>
        <taxon>Megamimivirinae</taxon>
        <taxon>Megavirus</taxon>
        <taxon>Megavirus powaiense</taxon>
    </lineage>
</organism>
<proteinExistence type="predicted"/>
<accession>A0A167RH56</accession>
<evidence type="ECO:0000313" key="2">
    <source>
        <dbReference type="Proteomes" id="UP000241365"/>
    </source>
</evidence>
<dbReference type="KEGG" id="vg:80513040"/>
<dbReference type="EMBL" id="KU877344">
    <property type="protein sequence ID" value="ANB50678.1"/>
    <property type="molecule type" value="Genomic_DNA"/>
</dbReference>
<dbReference type="Proteomes" id="UP000241365">
    <property type="component" value="Segment"/>
</dbReference>
<keyword evidence="2" id="KW-1185">Reference proteome</keyword>
<dbReference type="RefSeq" id="YP_010776429.1">
    <property type="nucleotide sequence ID" value="NC_075034.1"/>
</dbReference>
<name>A0A167RH56_9VIRU</name>
<sequence length="322" mass="38210">MNNIVCHIVGLDEIHKKMLKKHLNQCHFIDLDNIQQKIHNGQNLIDQKNIWSQISQKITILKNQQKNANIKTSKYESNIIKQLTNERNNIKKTIHDIWKYEMFEEFKKELNSCGNKKIIIIGFNIFPKDYRIKIKIKIQSLIINLYNTSYNNTIIYDIDPLDYASNQIKFYLNKYQDKIIRGTFPLNLLKQDYLKNKYEKITDCYSKQGYNRINKKYIIESVNKFLEQSSINQKIMKNIINNIVYVATFYKANNIIQANSKLPVYGFITKQEALNDIKPRIKKQIPIYIYQVHSDHFQIQDGKLVSIKPVKIIEFEPILLTI</sequence>
<evidence type="ECO:0000313" key="1">
    <source>
        <dbReference type="EMBL" id="ANB50678.1"/>
    </source>
</evidence>
<protein>
    <submittedName>
        <fullName evidence="1">Uncharacterized protein</fullName>
    </submittedName>
</protein>